<comment type="caution">
    <text evidence="1">The sequence shown here is derived from an EMBL/GenBank/DDBJ whole genome shotgun (WGS) entry which is preliminary data.</text>
</comment>
<keyword evidence="2" id="KW-1185">Reference proteome</keyword>
<dbReference type="Proteomes" id="UP001234297">
    <property type="component" value="Chromosome 1"/>
</dbReference>
<gene>
    <name evidence="1" type="ORF">MRB53_001874</name>
</gene>
<protein>
    <submittedName>
        <fullName evidence="1">Uncharacterized protein</fullName>
    </submittedName>
</protein>
<dbReference type="EMBL" id="CM056809">
    <property type="protein sequence ID" value="KAJ8648851.1"/>
    <property type="molecule type" value="Genomic_DNA"/>
</dbReference>
<organism evidence="1 2">
    <name type="scientific">Persea americana</name>
    <name type="common">Avocado</name>
    <dbReference type="NCBI Taxonomy" id="3435"/>
    <lineage>
        <taxon>Eukaryota</taxon>
        <taxon>Viridiplantae</taxon>
        <taxon>Streptophyta</taxon>
        <taxon>Embryophyta</taxon>
        <taxon>Tracheophyta</taxon>
        <taxon>Spermatophyta</taxon>
        <taxon>Magnoliopsida</taxon>
        <taxon>Magnoliidae</taxon>
        <taxon>Laurales</taxon>
        <taxon>Lauraceae</taxon>
        <taxon>Persea</taxon>
    </lineage>
</organism>
<sequence>MKIGSHFLKSGPCLMAWFFLLFSCLYTLCLRSNDDLRYSGGNPCQIVVMVAVFRCTPTLLRHPPLKGGFSLSKGLGDVILHEILDCHRMIRSSIESSIFGLGYALDLQPQASTVQMESEMQ</sequence>
<accession>A0ACC2MSZ1</accession>
<reference evidence="1 2" key="1">
    <citation type="journal article" date="2022" name="Hortic Res">
        <title>A haplotype resolved chromosomal level avocado genome allows analysis of novel avocado genes.</title>
        <authorList>
            <person name="Nath O."/>
            <person name="Fletcher S.J."/>
            <person name="Hayward A."/>
            <person name="Shaw L.M."/>
            <person name="Masouleh A.K."/>
            <person name="Furtado A."/>
            <person name="Henry R.J."/>
            <person name="Mitter N."/>
        </authorList>
    </citation>
    <scope>NUCLEOTIDE SEQUENCE [LARGE SCALE GENOMIC DNA]</scope>
    <source>
        <strain evidence="2">cv. Hass</strain>
    </source>
</reference>
<evidence type="ECO:0000313" key="2">
    <source>
        <dbReference type="Proteomes" id="UP001234297"/>
    </source>
</evidence>
<evidence type="ECO:0000313" key="1">
    <source>
        <dbReference type="EMBL" id="KAJ8648851.1"/>
    </source>
</evidence>
<name>A0ACC2MSZ1_PERAE</name>
<proteinExistence type="predicted"/>